<reference evidence="2" key="1">
    <citation type="journal article" date="2021" name="PeerJ">
        <title>Extensive microbial diversity within the chicken gut microbiome revealed by metagenomics and culture.</title>
        <authorList>
            <person name="Gilroy R."/>
            <person name="Ravi A."/>
            <person name="Getino M."/>
            <person name="Pursley I."/>
            <person name="Horton D.L."/>
            <person name="Alikhan N.F."/>
            <person name="Baker D."/>
            <person name="Gharbi K."/>
            <person name="Hall N."/>
            <person name="Watson M."/>
            <person name="Adriaenssens E.M."/>
            <person name="Foster-Nyarko E."/>
            <person name="Jarju S."/>
            <person name="Secka A."/>
            <person name="Antonio M."/>
            <person name="Oren A."/>
            <person name="Chaudhuri R.R."/>
            <person name="La Ragione R."/>
            <person name="Hildebrand F."/>
            <person name="Pallen M.J."/>
        </authorList>
    </citation>
    <scope>NUCLEOTIDE SEQUENCE</scope>
    <source>
        <strain evidence="2">ChiHecec2B26-446</strain>
    </source>
</reference>
<protein>
    <submittedName>
        <fullName evidence="2">DUF4198 domain-containing protein</fullName>
    </submittedName>
</protein>
<evidence type="ECO:0000313" key="2">
    <source>
        <dbReference type="EMBL" id="HIW00534.1"/>
    </source>
</evidence>
<organism evidence="2 3">
    <name type="scientific">Candidatus Desulfovibrio intestinipullorum</name>
    <dbReference type="NCBI Taxonomy" id="2838536"/>
    <lineage>
        <taxon>Bacteria</taxon>
        <taxon>Pseudomonadati</taxon>
        <taxon>Thermodesulfobacteriota</taxon>
        <taxon>Desulfovibrionia</taxon>
        <taxon>Desulfovibrionales</taxon>
        <taxon>Desulfovibrionaceae</taxon>
        <taxon>Desulfovibrio</taxon>
    </lineage>
</organism>
<keyword evidence="1" id="KW-0732">Signal</keyword>
<name>A0A9D1PVX8_9BACT</name>
<proteinExistence type="predicted"/>
<accession>A0A9D1PVX8</accession>
<reference evidence="2" key="2">
    <citation type="submission" date="2021-04" db="EMBL/GenBank/DDBJ databases">
        <authorList>
            <person name="Gilroy R."/>
        </authorList>
    </citation>
    <scope>NUCLEOTIDE SEQUENCE</scope>
    <source>
        <strain evidence="2">ChiHecec2B26-446</strain>
    </source>
</reference>
<evidence type="ECO:0000313" key="3">
    <source>
        <dbReference type="Proteomes" id="UP000886752"/>
    </source>
</evidence>
<sequence>MNPLKSTFKTLCRGALLGAAVTLGLAGTAQAHFGMVIPSSDMVLEKGEANLNITFAFAHPMEMQGMPMEQPTVRIKDAGADKDLSKTLKATTFLGQKAWTAAYHVERPGVYQIIMEPRPYWEPAENCYIVHYTKVYVAAYGEETGWARPAGLKTEIVPLTRPFGNYAGNVFQGQVLLDGKPVAGCDVEVEYYNKDKAFKAPNPYMTTQVVKTDANGVFTYVAPFAGWWGFAALNTSPDKMVHQGSHKNVELGAVLWTRFVDPVKAQ</sequence>
<dbReference type="EMBL" id="DXHV01000054">
    <property type="protein sequence ID" value="HIW00534.1"/>
    <property type="molecule type" value="Genomic_DNA"/>
</dbReference>
<dbReference type="AlphaFoldDB" id="A0A9D1PVX8"/>
<feature type="chain" id="PRO_5039261950" evidence="1">
    <location>
        <begin position="32"/>
        <end position="266"/>
    </location>
</feature>
<feature type="signal peptide" evidence="1">
    <location>
        <begin position="1"/>
        <end position="31"/>
    </location>
</feature>
<comment type="caution">
    <text evidence="2">The sequence shown here is derived from an EMBL/GenBank/DDBJ whole genome shotgun (WGS) entry which is preliminary data.</text>
</comment>
<dbReference type="Proteomes" id="UP000886752">
    <property type="component" value="Unassembled WGS sequence"/>
</dbReference>
<dbReference type="InterPro" id="IPR019613">
    <property type="entry name" value="DUF4198"/>
</dbReference>
<evidence type="ECO:0000256" key="1">
    <source>
        <dbReference type="SAM" id="SignalP"/>
    </source>
</evidence>
<dbReference type="Pfam" id="PF10670">
    <property type="entry name" value="DUF4198"/>
    <property type="match status" value="1"/>
</dbReference>
<gene>
    <name evidence="2" type="ORF">H9894_05020</name>
</gene>